<evidence type="ECO:0000313" key="2">
    <source>
        <dbReference type="Proteomes" id="UP001139104"/>
    </source>
</evidence>
<evidence type="ECO:0000313" key="1">
    <source>
        <dbReference type="EMBL" id="MCI4684428.1"/>
    </source>
</evidence>
<accession>A0ABS9Z9U3</accession>
<gene>
    <name evidence="1" type="ORF">K2U94_16935</name>
</gene>
<reference evidence="1" key="1">
    <citation type="journal article" date="2022" name="ISME J.">
        <title>Identification of active gaseous-alkane degraders at natural gas seeps.</title>
        <authorList>
            <person name="Farhan Ul Haque M."/>
            <person name="Hernandez M."/>
            <person name="Crombie A.T."/>
            <person name="Murrell J.C."/>
        </authorList>
    </citation>
    <scope>NUCLEOTIDE SEQUENCE</scope>
    <source>
        <strain evidence="1">PC2</strain>
    </source>
</reference>
<dbReference type="EMBL" id="JAIVFP010000001">
    <property type="protein sequence ID" value="MCI4684428.1"/>
    <property type="molecule type" value="Genomic_DNA"/>
</dbReference>
<dbReference type="Proteomes" id="UP001139104">
    <property type="component" value="Unassembled WGS sequence"/>
</dbReference>
<keyword evidence="2" id="KW-1185">Reference proteome</keyword>
<dbReference type="RefSeq" id="WP_243068323.1">
    <property type="nucleotide sequence ID" value="NZ_JAIVFK010000001.1"/>
</dbReference>
<comment type="caution">
    <text evidence="1">The sequence shown here is derived from an EMBL/GenBank/DDBJ whole genome shotgun (WGS) entry which is preliminary data.</text>
</comment>
<name>A0ABS9Z9U3_9HYPH</name>
<protein>
    <submittedName>
        <fullName evidence="1">Transposase</fullName>
    </submittedName>
</protein>
<sequence>MVTVIVLSPSLDATAPVQRAAEAVARSLCALVRASVEGIVRDALIIGPAEDQLAEIADEAGCSYIEASSAQEGFARAVAQSRSDIAFVLEGGYAPQQGFVEEAGDLLHDAGFRGALLRRSPDSLMTWLAPSLARPVGAFAARDDLRGAAPRDLAELIRRLKIRHTLTARAHKIL</sequence>
<organism evidence="1 2">
    <name type="scientific">Candidatus Rhodoblastus alkanivorans</name>
    <dbReference type="NCBI Taxonomy" id="2954117"/>
    <lineage>
        <taxon>Bacteria</taxon>
        <taxon>Pseudomonadati</taxon>
        <taxon>Pseudomonadota</taxon>
        <taxon>Alphaproteobacteria</taxon>
        <taxon>Hyphomicrobiales</taxon>
        <taxon>Rhodoblastaceae</taxon>
        <taxon>Rhodoblastus</taxon>
    </lineage>
</organism>
<proteinExistence type="predicted"/>